<dbReference type="EMBL" id="JADBEO010000073">
    <property type="protein sequence ID" value="MDR4308787.1"/>
    <property type="molecule type" value="Genomic_DNA"/>
</dbReference>
<dbReference type="PROSITE" id="PS51318">
    <property type="entry name" value="TAT"/>
    <property type="match status" value="1"/>
</dbReference>
<dbReference type="SUPFAM" id="SSF53850">
    <property type="entry name" value="Periplasmic binding protein-like II"/>
    <property type="match status" value="1"/>
</dbReference>
<comment type="similarity">
    <text evidence="1">Belongs to the UPF0065 (bug) family.</text>
</comment>
<dbReference type="Pfam" id="PF03401">
    <property type="entry name" value="TctC"/>
    <property type="match status" value="1"/>
</dbReference>
<sequence>MTHLRGFSRREVLAVAAGGALAASVRPVLAAYPERNVTVVVPFPPGGPNDIIGRLVGQILSEAFGAQAIVENRRGAGGALGVSAAARAEADGYTLVLPSGVGFVTQPLLQKQSPYRVEDLRPVTNVTGGPSILAVRKDFEAKSVKDLVALAKSKPGALTYGSSGVGTTLHLGGELFKSMAGADIAHIPYKGTSEVVVDLVAGRIDMSFISPLVARKLVDDGRVVALATTGKARARGWESLPTVAEDGVPGYELDGWYPLLAPSKTPDDVVAKLNGVVAAGVKSPAISGRLAELGFTPVGSSIEEAKALQASETEKWGKLIAQAKLSAE</sequence>
<dbReference type="InterPro" id="IPR006311">
    <property type="entry name" value="TAT_signal"/>
</dbReference>
<accession>A0ABU1DKZ4</accession>
<organism evidence="2 3">
    <name type="scientific">Chelatococcus sambhunathii</name>
    <dbReference type="NCBI Taxonomy" id="363953"/>
    <lineage>
        <taxon>Bacteria</taxon>
        <taxon>Pseudomonadati</taxon>
        <taxon>Pseudomonadota</taxon>
        <taxon>Alphaproteobacteria</taxon>
        <taxon>Hyphomicrobiales</taxon>
        <taxon>Chelatococcaceae</taxon>
        <taxon>Chelatococcus</taxon>
    </lineage>
</organism>
<keyword evidence="3" id="KW-1185">Reference proteome</keyword>
<dbReference type="PANTHER" id="PTHR42928">
    <property type="entry name" value="TRICARBOXYLATE-BINDING PROTEIN"/>
    <property type="match status" value="1"/>
</dbReference>
<gene>
    <name evidence="2" type="ORF">IHQ68_19370</name>
</gene>
<dbReference type="InterPro" id="IPR005064">
    <property type="entry name" value="BUG"/>
</dbReference>
<comment type="caution">
    <text evidence="2">The sequence shown here is derived from an EMBL/GenBank/DDBJ whole genome shotgun (WGS) entry which is preliminary data.</text>
</comment>
<evidence type="ECO:0000313" key="3">
    <source>
        <dbReference type="Proteomes" id="UP001181622"/>
    </source>
</evidence>
<protein>
    <submittedName>
        <fullName evidence="2">Tripartite tricarboxylate transporter substrate binding protein</fullName>
    </submittedName>
</protein>
<dbReference type="Gene3D" id="3.40.190.10">
    <property type="entry name" value="Periplasmic binding protein-like II"/>
    <property type="match status" value="1"/>
</dbReference>
<dbReference type="Gene3D" id="3.40.190.150">
    <property type="entry name" value="Bordetella uptake gene, domain 1"/>
    <property type="match status" value="1"/>
</dbReference>
<evidence type="ECO:0000313" key="2">
    <source>
        <dbReference type="EMBL" id="MDR4308787.1"/>
    </source>
</evidence>
<dbReference type="PANTHER" id="PTHR42928:SF5">
    <property type="entry name" value="BLR1237 PROTEIN"/>
    <property type="match status" value="1"/>
</dbReference>
<reference evidence="2" key="1">
    <citation type="submission" date="2020-10" db="EMBL/GenBank/DDBJ databases">
        <authorList>
            <person name="Abbas A."/>
            <person name="Razzaq R."/>
            <person name="Waqas M."/>
            <person name="Abbas N."/>
            <person name="Nielsen T.K."/>
            <person name="Hansen L.H."/>
            <person name="Hussain S."/>
            <person name="Shahid M."/>
        </authorList>
    </citation>
    <scope>NUCLEOTIDE SEQUENCE</scope>
    <source>
        <strain evidence="2">S14</strain>
    </source>
</reference>
<dbReference type="InterPro" id="IPR042100">
    <property type="entry name" value="Bug_dom1"/>
</dbReference>
<name>A0ABU1DKZ4_9HYPH</name>
<evidence type="ECO:0000256" key="1">
    <source>
        <dbReference type="ARBA" id="ARBA00006987"/>
    </source>
</evidence>
<proteinExistence type="inferred from homology"/>
<dbReference type="Proteomes" id="UP001181622">
    <property type="component" value="Unassembled WGS sequence"/>
</dbReference>
<dbReference type="PIRSF" id="PIRSF017082">
    <property type="entry name" value="YflP"/>
    <property type="match status" value="1"/>
</dbReference>
<dbReference type="RefSeq" id="WP_309394824.1">
    <property type="nucleotide sequence ID" value="NZ_JADBEO010000073.1"/>
</dbReference>